<reference evidence="2" key="1">
    <citation type="submission" date="2019-03" db="EMBL/GenBank/DDBJ databases">
        <title>Long read genome sequence of the mycoparasitic Pythium oligandrum ATCC 38472 isolated from sugarbeet rhizosphere.</title>
        <authorList>
            <person name="Gaulin E."/>
        </authorList>
    </citation>
    <scope>NUCLEOTIDE SEQUENCE</scope>
    <source>
        <strain evidence="2">ATCC 38472_TT</strain>
    </source>
</reference>
<dbReference type="Proteomes" id="UP000794436">
    <property type="component" value="Unassembled WGS sequence"/>
</dbReference>
<evidence type="ECO:0000313" key="3">
    <source>
        <dbReference type="Proteomes" id="UP000794436"/>
    </source>
</evidence>
<sequence>MSVMNHGALRKPSIPKLSLTPAEQHAVENEAAALLTQTLQIEHDFFVNDGVVDEQHWKHLKSSDNFSIYKERYTATESSQDDSTSWKSSDSFGPNMRSASIDSDDILSNKKNARVPLIVSTGHVEGSVEDVVFGFAAPDSQSWRFRSAYTKDQFADSKILATIHEPSEERPFNYLCIKWFVTMFPAILQIFVDPRDSLIIEACGVKVDEHGQRYGYHIIHSYEHPAIVSMEASGICRSSVSMCFIIREVRPGKVHVFSRGFVDPKGDMSPNVVVMFASKAVLTTAKTVEVSFAKKLVWLMAEQERERQDSRRRGRVDSSEMIDSEACVSCGKTPGFLNAKLATCRLCREKFCSKCTSQHRVVVDVTRKEVTERTFPFCVRCVFKAKQMSPHVVAVEKARQNANRVDSSASSSQRSASSTGLDSQRSLTSDPGLSDR</sequence>
<evidence type="ECO:0008006" key="4">
    <source>
        <dbReference type="Google" id="ProtNLM"/>
    </source>
</evidence>
<dbReference type="EMBL" id="SPLM01000076">
    <property type="protein sequence ID" value="TMW61406.1"/>
    <property type="molecule type" value="Genomic_DNA"/>
</dbReference>
<comment type="caution">
    <text evidence="2">The sequence shown here is derived from an EMBL/GenBank/DDBJ whole genome shotgun (WGS) entry which is preliminary data.</text>
</comment>
<dbReference type="InterPro" id="IPR052727">
    <property type="entry name" value="Rab4/Rab5_effector"/>
</dbReference>
<evidence type="ECO:0000256" key="1">
    <source>
        <dbReference type="SAM" id="MobiDB-lite"/>
    </source>
</evidence>
<dbReference type="SUPFAM" id="SSF57903">
    <property type="entry name" value="FYVE/PHD zinc finger"/>
    <property type="match status" value="1"/>
</dbReference>
<dbReference type="InterPro" id="IPR011011">
    <property type="entry name" value="Znf_FYVE_PHD"/>
</dbReference>
<dbReference type="PANTHER" id="PTHR13510:SF44">
    <property type="entry name" value="RABENOSYN-5"/>
    <property type="match status" value="1"/>
</dbReference>
<dbReference type="CDD" id="cd00065">
    <property type="entry name" value="FYVE_like_SF"/>
    <property type="match status" value="1"/>
</dbReference>
<protein>
    <recommendedName>
        <fullName evidence="4">FYVE-type domain-containing protein</fullName>
    </recommendedName>
</protein>
<accession>A0A8K1CEJ2</accession>
<feature type="compositionally biased region" description="Polar residues" evidence="1">
    <location>
        <begin position="419"/>
        <end position="436"/>
    </location>
</feature>
<feature type="region of interest" description="Disordered" evidence="1">
    <location>
        <begin position="399"/>
        <end position="436"/>
    </location>
</feature>
<organism evidence="2 3">
    <name type="scientific">Pythium oligandrum</name>
    <name type="common">Mycoparasitic fungus</name>
    <dbReference type="NCBI Taxonomy" id="41045"/>
    <lineage>
        <taxon>Eukaryota</taxon>
        <taxon>Sar</taxon>
        <taxon>Stramenopiles</taxon>
        <taxon>Oomycota</taxon>
        <taxon>Peronosporomycetes</taxon>
        <taxon>Pythiales</taxon>
        <taxon>Pythiaceae</taxon>
        <taxon>Pythium</taxon>
    </lineage>
</organism>
<keyword evidence="3" id="KW-1185">Reference proteome</keyword>
<dbReference type="Gene3D" id="3.30.530.20">
    <property type="match status" value="1"/>
</dbReference>
<dbReference type="InterPro" id="IPR023393">
    <property type="entry name" value="START-like_dom_sf"/>
</dbReference>
<gene>
    <name evidence="2" type="ORF">Poli38472_012597</name>
</gene>
<evidence type="ECO:0000313" key="2">
    <source>
        <dbReference type="EMBL" id="TMW61406.1"/>
    </source>
</evidence>
<proteinExistence type="predicted"/>
<feature type="compositionally biased region" description="Low complexity" evidence="1">
    <location>
        <begin position="407"/>
        <end position="418"/>
    </location>
</feature>
<name>A0A8K1CEJ2_PYTOL</name>
<dbReference type="AlphaFoldDB" id="A0A8K1CEJ2"/>
<dbReference type="PANTHER" id="PTHR13510">
    <property type="entry name" value="FYVE-FINGER-CONTAINING RAB5 EFFECTOR PROTEIN RABENOSYN-5-RELATED"/>
    <property type="match status" value="1"/>
</dbReference>